<feature type="domain" description="Reverse transcriptase" evidence="1">
    <location>
        <begin position="104"/>
        <end position="359"/>
    </location>
</feature>
<dbReference type="GO" id="GO:0090615">
    <property type="term" value="P:mitochondrial mRNA processing"/>
    <property type="evidence" value="ECO:0007669"/>
    <property type="project" value="TreeGrafter"/>
</dbReference>
<evidence type="ECO:0000259" key="1">
    <source>
        <dbReference type="PROSITE" id="PS50878"/>
    </source>
</evidence>
<evidence type="ECO:0000313" key="3">
    <source>
        <dbReference type="Proteomes" id="UP000249390"/>
    </source>
</evidence>
<dbReference type="GO" id="GO:0006315">
    <property type="term" value="P:homing of group II introns"/>
    <property type="evidence" value="ECO:0007669"/>
    <property type="project" value="TreeGrafter"/>
</dbReference>
<dbReference type="EMBL" id="NQVE01000035">
    <property type="protein sequence ID" value="RAL52265.1"/>
    <property type="molecule type" value="Genomic_DNA"/>
</dbReference>
<dbReference type="Proteomes" id="UP000249390">
    <property type="component" value="Unassembled WGS sequence"/>
</dbReference>
<gene>
    <name evidence="2" type="ORF">DM860_016114</name>
</gene>
<dbReference type="GO" id="GO:0003964">
    <property type="term" value="F:RNA-directed DNA polymerase activity"/>
    <property type="evidence" value="ECO:0007669"/>
    <property type="project" value="TreeGrafter"/>
</dbReference>
<dbReference type="PANTHER" id="PTHR33642">
    <property type="entry name" value="COX1/OXI3 INTRON 1 PROTEIN-RELATED"/>
    <property type="match status" value="1"/>
</dbReference>
<evidence type="ECO:0000313" key="2">
    <source>
        <dbReference type="EMBL" id="RAL52265.1"/>
    </source>
</evidence>
<dbReference type="InterPro" id="IPR000477">
    <property type="entry name" value="RT_dom"/>
</dbReference>
<sequence length="752" mass="86431">MLFSFRRAKASRFHLSSAIHLLKPPAFHLSTAAEPHRTSPTEPLTKLELKALVLSHCNHGRFHNLLRGVVASPSVLLAACNSLRSNAEPLDFDSVSARFFSVEELAAQISDDRLEIESCCRQIPPPAGRGKPLVLPNLKLKVVMEAIRMVLEVVYDDRFVTFSYGGRVNLGRHTAIRYLKNSVENPSWWFTVSFNPERFGINHITRLCLVIEEKIKDKPLIDLVKRLFQSQAISIDFGGFYLGRGLPQECRLSSIFINIYFNSFDKEIQEMRQKTNLENPNPKLGIRYGTTFYKPPKIYTVRYLDEILVITSGTKPMTMDLKSHVVKILEKNLGLSINKAETVIHSPVSEKIDFLGMELQAVTPSVLHPPMSEKAMRARKKHLRQREVQLMELRNRRETNRKKLGMKILTHSFKKLKRSEDGFKFDFQIEDEVRQVFKIWSEEVVKQFLESVDGRWEWHRHLTAGDFLSLERIRDKLPQELIRAYDDFQEQVEKFLNPTKAKKAIEEEARRLEEEEERKYSKRTVDDLTKLCIKADAPIEAIRKAVKMTGFTNHMGRPRPISSLVGLEDVDIVKWYAGIGRRWLEFFCCCHNFKTVKTIVTYHLRFSCILTLAEKHESTKRETIRHFTKDLKVLNVNGDEEVHFPAEREVKTMGDKALSDPNPVDGALTMVCLRLASHEPSLLCSAHFCNRDDTTVYRIRINPLDENGVPGMSSVHCSLNGKCLPLCPVHISELYLGKMNLQDVDCSLVLSF</sequence>
<dbReference type="Pfam" id="PF01348">
    <property type="entry name" value="Intron_maturas2"/>
    <property type="match status" value="1"/>
</dbReference>
<dbReference type="CDD" id="cd01651">
    <property type="entry name" value="RT_G2_intron"/>
    <property type="match status" value="1"/>
</dbReference>
<dbReference type="GO" id="GO:0005739">
    <property type="term" value="C:mitochondrion"/>
    <property type="evidence" value="ECO:0007669"/>
    <property type="project" value="TreeGrafter"/>
</dbReference>
<dbReference type="PROSITE" id="PS50878">
    <property type="entry name" value="RT_POL"/>
    <property type="match status" value="1"/>
</dbReference>
<dbReference type="PANTHER" id="PTHR33642:SF4">
    <property type="entry name" value="COX1_OXI3 INTRON 1 PROTEIN-RELATED"/>
    <property type="match status" value="1"/>
</dbReference>
<keyword evidence="3" id="KW-1185">Reference proteome</keyword>
<dbReference type="AlphaFoldDB" id="A0A328E2U1"/>
<proteinExistence type="predicted"/>
<dbReference type="InterPro" id="IPR024937">
    <property type="entry name" value="Domain_X"/>
</dbReference>
<dbReference type="Pfam" id="PF00078">
    <property type="entry name" value="RVT_1"/>
    <property type="match status" value="1"/>
</dbReference>
<protein>
    <recommendedName>
        <fullName evidence="1">Reverse transcriptase domain-containing protein</fullName>
    </recommendedName>
</protein>
<reference evidence="2 3" key="1">
    <citation type="submission" date="2018-06" db="EMBL/GenBank/DDBJ databases">
        <title>The Genome of Cuscuta australis (Dodder) Provides Insight into the Evolution of Plant Parasitism.</title>
        <authorList>
            <person name="Liu H."/>
        </authorList>
    </citation>
    <scope>NUCLEOTIDE SEQUENCE [LARGE SCALE GENOMIC DNA]</scope>
    <source>
        <strain evidence="3">cv. Yunnan</strain>
        <tissue evidence="2">Vines</tissue>
    </source>
</reference>
<comment type="caution">
    <text evidence="2">The sequence shown here is derived from an EMBL/GenBank/DDBJ whole genome shotgun (WGS) entry which is preliminary data.</text>
</comment>
<organism evidence="2 3">
    <name type="scientific">Cuscuta australis</name>
    <dbReference type="NCBI Taxonomy" id="267555"/>
    <lineage>
        <taxon>Eukaryota</taxon>
        <taxon>Viridiplantae</taxon>
        <taxon>Streptophyta</taxon>
        <taxon>Embryophyta</taxon>
        <taxon>Tracheophyta</taxon>
        <taxon>Spermatophyta</taxon>
        <taxon>Magnoliopsida</taxon>
        <taxon>eudicotyledons</taxon>
        <taxon>Gunneridae</taxon>
        <taxon>Pentapetalae</taxon>
        <taxon>asterids</taxon>
        <taxon>lamiids</taxon>
        <taxon>Solanales</taxon>
        <taxon>Convolvulaceae</taxon>
        <taxon>Cuscuteae</taxon>
        <taxon>Cuscuta</taxon>
        <taxon>Cuscuta subgen. Grammica</taxon>
        <taxon>Cuscuta sect. Cleistogrammica</taxon>
    </lineage>
</organism>
<accession>A0A328E2U1</accession>
<name>A0A328E2U1_9ASTE</name>